<name>A0A0P6YLP8_9CHLR</name>
<keyword evidence="2" id="KW-1185">Reference proteome</keyword>
<dbReference type="Proteomes" id="UP000050277">
    <property type="component" value="Unassembled WGS sequence"/>
</dbReference>
<evidence type="ECO:0000313" key="1">
    <source>
        <dbReference type="EMBL" id="KPL86173.1"/>
    </source>
</evidence>
<dbReference type="RefSeq" id="WP_054535280.1">
    <property type="nucleotide sequence ID" value="NZ_LGKP01000022.1"/>
</dbReference>
<gene>
    <name evidence="1" type="ORF">SE18_15065</name>
</gene>
<organism evidence="1 2">
    <name type="scientific">Herpetosiphon geysericola</name>
    <dbReference type="NCBI Taxonomy" id="70996"/>
    <lineage>
        <taxon>Bacteria</taxon>
        <taxon>Bacillati</taxon>
        <taxon>Chloroflexota</taxon>
        <taxon>Chloroflexia</taxon>
        <taxon>Herpetosiphonales</taxon>
        <taxon>Herpetosiphonaceae</taxon>
        <taxon>Herpetosiphon</taxon>
    </lineage>
</organism>
<proteinExistence type="predicted"/>
<protein>
    <submittedName>
        <fullName evidence="1">Uncharacterized protein</fullName>
    </submittedName>
</protein>
<comment type="caution">
    <text evidence="1">The sequence shown here is derived from an EMBL/GenBank/DDBJ whole genome shotgun (WGS) entry which is preliminary data.</text>
</comment>
<dbReference type="STRING" id="70996.SE18_15065"/>
<dbReference type="EMBL" id="LGKP01000022">
    <property type="protein sequence ID" value="KPL86173.1"/>
    <property type="molecule type" value="Genomic_DNA"/>
</dbReference>
<evidence type="ECO:0000313" key="2">
    <source>
        <dbReference type="Proteomes" id="UP000050277"/>
    </source>
</evidence>
<dbReference type="AlphaFoldDB" id="A0A0P6YLP8"/>
<reference evidence="1 2" key="1">
    <citation type="submission" date="2015-07" db="EMBL/GenBank/DDBJ databases">
        <title>Whole genome sequence of Herpetosiphon geysericola DSM 7119.</title>
        <authorList>
            <person name="Hemp J."/>
            <person name="Ward L.M."/>
            <person name="Pace L.A."/>
            <person name="Fischer W.W."/>
        </authorList>
    </citation>
    <scope>NUCLEOTIDE SEQUENCE [LARGE SCALE GENOMIC DNA]</scope>
    <source>
        <strain evidence="1 2">DSM 7119</strain>
    </source>
</reference>
<accession>A0A0P6YLP8</accession>
<sequence>MTTKQRFLNTIARMLIILATAIIALAKSITTKPAPRHHVINYMTARQLMASMKARSVEV</sequence>